<evidence type="ECO:0000313" key="2">
    <source>
        <dbReference type="EMBL" id="XCC57667.1"/>
    </source>
</evidence>
<dbReference type="InterPro" id="IPR001509">
    <property type="entry name" value="Epimerase_deHydtase"/>
</dbReference>
<sequence length="303" mass="33448">MKHDVLIIGGSGFVGKTIAQQLQQKGYSVLIPSRRYSAIRDLRLLPSVTLVETDVNHREAIHDLLAELKPTATVINLVGILHDRTGHPYGPGFKKAHVDLPEMLMQEMKVFGLKRYLHMSALGAHSQGPSMYQRSKGDGERCVEQSGLDWTIFRPSVIFGEQDQFINTFVGLAKLFPVIPLANTQALFQPVSVNDVAKAFVMALEDQRTIHGIYDLVGPEVFSMEDLVRFAIRKAGKKNPVISLPNWVGYLQAIAFEFGPGPTLMSRDNIASMSVPNVLALGSRDSLSEDFGIAKQHLESLIA</sequence>
<evidence type="ECO:0000259" key="1">
    <source>
        <dbReference type="Pfam" id="PF01370"/>
    </source>
</evidence>
<reference evidence="2" key="1">
    <citation type="submission" date="2022-06" db="EMBL/GenBank/DDBJ databases">
        <title>New Polynucleobacter species.</title>
        <authorList>
            <person name="Hahn M.W."/>
        </authorList>
    </citation>
    <scope>NUCLEOTIDE SEQUENCE</scope>
    <source>
        <strain evidence="2">UK-FUSCHL-C3</strain>
    </source>
</reference>
<gene>
    <name evidence="2" type="ORF">NKE59_09335</name>
</gene>
<dbReference type="Pfam" id="PF01370">
    <property type="entry name" value="Epimerase"/>
    <property type="match status" value="1"/>
</dbReference>
<dbReference type="PANTHER" id="PTHR12126:SF11">
    <property type="entry name" value="NADH DEHYDROGENASE [UBIQUINONE] 1 ALPHA SUBCOMPLEX SUBUNIT 9, MITOCHONDRIAL"/>
    <property type="match status" value="1"/>
</dbReference>
<dbReference type="InterPro" id="IPR051207">
    <property type="entry name" value="ComplexI_NDUFA9_subunit"/>
</dbReference>
<organism evidence="2">
    <name type="scientific">Polynucleobacter sp. UK-FUSCHL-C3</name>
    <dbReference type="NCBI Taxonomy" id="2955208"/>
    <lineage>
        <taxon>Bacteria</taxon>
        <taxon>Pseudomonadati</taxon>
        <taxon>Pseudomonadota</taxon>
        <taxon>Betaproteobacteria</taxon>
        <taxon>Burkholderiales</taxon>
        <taxon>Burkholderiaceae</taxon>
        <taxon>Polynucleobacter</taxon>
    </lineage>
</organism>
<dbReference type="SUPFAM" id="SSF51735">
    <property type="entry name" value="NAD(P)-binding Rossmann-fold domains"/>
    <property type="match status" value="1"/>
</dbReference>
<dbReference type="AlphaFoldDB" id="A0AAU8A2M6"/>
<proteinExistence type="predicted"/>
<dbReference type="RefSeq" id="WP_353438737.1">
    <property type="nucleotide sequence ID" value="NZ_CP099959.1"/>
</dbReference>
<feature type="domain" description="NAD-dependent epimerase/dehydratase" evidence="1">
    <location>
        <begin position="5"/>
        <end position="209"/>
    </location>
</feature>
<dbReference type="InterPro" id="IPR036291">
    <property type="entry name" value="NAD(P)-bd_dom_sf"/>
</dbReference>
<dbReference type="GO" id="GO:0044877">
    <property type="term" value="F:protein-containing complex binding"/>
    <property type="evidence" value="ECO:0007669"/>
    <property type="project" value="TreeGrafter"/>
</dbReference>
<dbReference type="PANTHER" id="PTHR12126">
    <property type="entry name" value="NADH-UBIQUINONE OXIDOREDUCTASE 39 KDA SUBUNIT-RELATED"/>
    <property type="match status" value="1"/>
</dbReference>
<name>A0AAU8A2M6_9BURK</name>
<protein>
    <submittedName>
        <fullName evidence="2">Complex I NDUFA9 subunit family protein</fullName>
    </submittedName>
</protein>
<dbReference type="Gene3D" id="3.40.50.720">
    <property type="entry name" value="NAD(P)-binding Rossmann-like Domain"/>
    <property type="match status" value="1"/>
</dbReference>
<dbReference type="EMBL" id="CP099959">
    <property type="protein sequence ID" value="XCC57667.1"/>
    <property type="molecule type" value="Genomic_DNA"/>
</dbReference>
<accession>A0AAU8A2M6</accession>
<dbReference type="CDD" id="cd05271">
    <property type="entry name" value="NDUFA9_like_SDR_a"/>
    <property type="match status" value="1"/>
</dbReference>